<evidence type="ECO:0000313" key="3">
    <source>
        <dbReference type="Proteomes" id="UP000068164"/>
    </source>
</evidence>
<accession>A0A120FIR3</accession>
<comment type="caution">
    <text evidence="2">The sequence shown here is derived from an EMBL/GenBank/DDBJ whole genome shotgun (WGS) entry which is preliminary data.</text>
</comment>
<dbReference type="RefSeq" id="WP_062371955.1">
    <property type="nucleotide sequence ID" value="NZ_LNCD01000101.1"/>
</dbReference>
<organism evidence="2 3">
    <name type="scientific">Rhizobium altiplani</name>
    <dbReference type="NCBI Taxonomy" id="1864509"/>
    <lineage>
        <taxon>Bacteria</taxon>
        <taxon>Pseudomonadati</taxon>
        <taxon>Pseudomonadota</taxon>
        <taxon>Alphaproteobacteria</taxon>
        <taxon>Hyphomicrobiales</taxon>
        <taxon>Rhizobiaceae</taxon>
        <taxon>Rhizobium/Agrobacterium group</taxon>
        <taxon>Rhizobium</taxon>
    </lineage>
</organism>
<dbReference type="EMBL" id="LNCD01000101">
    <property type="protein sequence ID" value="KWV47917.1"/>
    <property type="molecule type" value="Genomic_DNA"/>
</dbReference>
<proteinExistence type="predicted"/>
<feature type="transmembrane region" description="Helical" evidence="1">
    <location>
        <begin position="50"/>
        <end position="77"/>
    </location>
</feature>
<dbReference type="InterPro" id="IPR009937">
    <property type="entry name" value="Phage_holin_3_6"/>
</dbReference>
<gene>
    <name evidence="2" type="ORF">AS026_12635</name>
</gene>
<protein>
    <submittedName>
        <fullName evidence="2">Nutrient deprivation-induced protein</fullName>
    </submittedName>
</protein>
<dbReference type="AlphaFoldDB" id="A0A120FIR3"/>
<keyword evidence="1" id="KW-1133">Transmembrane helix</keyword>
<feature type="transmembrane region" description="Helical" evidence="1">
    <location>
        <begin position="89"/>
        <end position="111"/>
    </location>
</feature>
<dbReference type="Proteomes" id="UP000068164">
    <property type="component" value="Unassembled WGS sequence"/>
</dbReference>
<sequence length="139" mass="14356">MARTSEDTTPLSELVGGLVSDVTGLLRKEIDLAKTEASEKLSHALNGIEVLIVGLVLAIGAVGVLLSAIVQGLAAFLVTQGIAQPTANAIAALVVAIVIGGIAWAMVSRGIGALRATKMKLDRTATSIRRDVDVVKEKM</sequence>
<evidence type="ECO:0000256" key="1">
    <source>
        <dbReference type="SAM" id="Phobius"/>
    </source>
</evidence>
<keyword evidence="1" id="KW-0812">Transmembrane</keyword>
<dbReference type="Pfam" id="PF07332">
    <property type="entry name" value="Phage_holin_3_6"/>
    <property type="match status" value="1"/>
</dbReference>
<keyword evidence="1" id="KW-0472">Membrane</keyword>
<reference evidence="2 3" key="1">
    <citation type="submission" date="2015-11" db="EMBL/GenBank/DDBJ databases">
        <title>Draft Genome Sequence of the Strain BR 10423 (Rhizobium sp.) isolated from nodules of Mimosa pudica.</title>
        <authorList>
            <person name="Barauna A.C."/>
            <person name="Zilli J.E."/>
            <person name="Simoes-Araujo J.L."/>
            <person name="Reis V.M."/>
            <person name="James E.K."/>
            <person name="Reis F.B.Jr."/>
            <person name="Rouws L.F."/>
            <person name="Passos S.R."/>
            <person name="Gois S.R."/>
        </authorList>
    </citation>
    <scope>NUCLEOTIDE SEQUENCE [LARGE SCALE GENOMIC DNA]</scope>
    <source>
        <strain evidence="2 3">BR10423</strain>
    </source>
</reference>
<keyword evidence="3" id="KW-1185">Reference proteome</keyword>
<name>A0A120FIR3_9HYPH</name>
<dbReference type="OrthoDB" id="8371646at2"/>
<evidence type="ECO:0000313" key="2">
    <source>
        <dbReference type="EMBL" id="KWV47917.1"/>
    </source>
</evidence>